<dbReference type="SMART" id="SM00631">
    <property type="entry name" value="Zn_pept"/>
    <property type="match status" value="1"/>
</dbReference>
<name>A0A2H0ULL0_9BACT</name>
<dbReference type="PANTHER" id="PTHR11705">
    <property type="entry name" value="PROTEASE FAMILY M14 CARBOXYPEPTIDASE A,B"/>
    <property type="match status" value="1"/>
</dbReference>
<evidence type="ECO:0000313" key="7">
    <source>
        <dbReference type="Proteomes" id="UP000229526"/>
    </source>
</evidence>
<comment type="cofactor">
    <cofactor evidence="1">
        <name>Zn(2+)</name>
        <dbReference type="ChEBI" id="CHEBI:29105"/>
    </cofactor>
</comment>
<evidence type="ECO:0000259" key="5">
    <source>
        <dbReference type="PROSITE" id="PS52035"/>
    </source>
</evidence>
<dbReference type="GO" id="GO:0008270">
    <property type="term" value="F:zinc ion binding"/>
    <property type="evidence" value="ECO:0007669"/>
    <property type="project" value="InterPro"/>
</dbReference>
<dbReference type="Proteomes" id="UP000229526">
    <property type="component" value="Unassembled WGS sequence"/>
</dbReference>
<protein>
    <recommendedName>
        <fullName evidence="5">Peptidase M14 domain-containing protein</fullName>
    </recommendedName>
</protein>
<dbReference type="EMBL" id="PFBD01000011">
    <property type="protein sequence ID" value="PIR87278.1"/>
    <property type="molecule type" value="Genomic_DNA"/>
</dbReference>
<evidence type="ECO:0000256" key="3">
    <source>
        <dbReference type="PROSITE-ProRule" id="PRU01379"/>
    </source>
</evidence>
<evidence type="ECO:0000256" key="4">
    <source>
        <dbReference type="SAM" id="MobiDB-lite"/>
    </source>
</evidence>
<dbReference type="GO" id="GO:0005615">
    <property type="term" value="C:extracellular space"/>
    <property type="evidence" value="ECO:0007669"/>
    <property type="project" value="TreeGrafter"/>
</dbReference>
<organism evidence="6 7">
    <name type="scientific">Candidatus Harrisonbacteria bacterium CG10_big_fil_rev_8_21_14_0_10_49_15</name>
    <dbReference type="NCBI Taxonomy" id="1974587"/>
    <lineage>
        <taxon>Bacteria</taxon>
        <taxon>Candidatus Harrisoniibacteriota</taxon>
    </lineage>
</organism>
<dbReference type="InterPro" id="IPR000834">
    <property type="entry name" value="Peptidase_M14"/>
</dbReference>
<evidence type="ECO:0000256" key="2">
    <source>
        <dbReference type="ARBA" id="ARBA00005988"/>
    </source>
</evidence>
<dbReference type="PANTHER" id="PTHR11705:SF91">
    <property type="entry name" value="FI01817P-RELATED"/>
    <property type="match status" value="1"/>
</dbReference>
<feature type="domain" description="Peptidase M14" evidence="5">
    <location>
        <begin position="32"/>
        <end position="303"/>
    </location>
</feature>
<comment type="caution">
    <text evidence="3">Lacks conserved residue(s) required for the propagation of feature annotation.</text>
</comment>
<evidence type="ECO:0000256" key="1">
    <source>
        <dbReference type="ARBA" id="ARBA00001947"/>
    </source>
</evidence>
<evidence type="ECO:0000313" key="6">
    <source>
        <dbReference type="EMBL" id="PIR87278.1"/>
    </source>
</evidence>
<dbReference type="GO" id="GO:0004181">
    <property type="term" value="F:metallocarboxypeptidase activity"/>
    <property type="evidence" value="ECO:0007669"/>
    <property type="project" value="InterPro"/>
</dbReference>
<dbReference type="Gene3D" id="3.40.630.10">
    <property type="entry name" value="Zn peptidases"/>
    <property type="match status" value="1"/>
</dbReference>
<accession>A0A2H0ULL0</accession>
<gene>
    <name evidence="6" type="ORF">COU11_01265</name>
</gene>
<feature type="region of interest" description="Disordered" evidence="4">
    <location>
        <begin position="31"/>
        <end position="55"/>
    </location>
</feature>
<proteinExistence type="inferred from homology"/>
<dbReference type="AlphaFoldDB" id="A0A2H0ULL0"/>
<sequence length="305" mass="32325">MNKKTIITLVVIVVLALGAYLLFSNNEPVTPDIATPDVNQPTDTDSPATTTPDTAEDEGATVVIGKSVEGRDIVAYNYGSGARRVLFVGGIHGGYSWNTSLVAYEAMDYFEKNLSTIPEGITVTVIPNANPDGLSKVVSATGAFKASDITASAAVQVTGRFNANNVDLNRNFDCQWQATGTWQNKSVSGGTTAFSEPEAKAVRDYIDSHSPAGVVVWYSAAGGVYASSCGADVLPATTAMMNAYAQASGYPAHKSFDFYETTGDMANWLAKKNIPAISVLLTDHTSTEWTKNQAGIKAVLTHFSQ</sequence>
<dbReference type="SUPFAM" id="SSF53187">
    <property type="entry name" value="Zn-dependent exopeptidases"/>
    <property type="match status" value="1"/>
</dbReference>
<comment type="similarity">
    <text evidence="2 3">Belongs to the peptidase M14 family.</text>
</comment>
<feature type="compositionally biased region" description="Low complexity" evidence="4">
    <location>
        <begin position="41"/>
        <end position="53"/>
    </location>
</feature>
<dbReference type="CDD" id="cd00596">
    <property type="entry name" value="Peptidase_M14_like"/>
    <property type="match status" value="1"/>
</dbReference>
<reference evidence="7" key="1">
    <citation type="submission" date="2017-09" db="EMBL/GenBank/DDBJ databases">
        <title>Depth-based differentiation of microbial function through sediment-hosted aquifers and enrichment of novel symbionts in the deep terrestrial subsurface.</title>
        <authorList>
            <person name="Probst A.J."/>
            <person name="Ladd B."/>
            <person name="Jarett J.K."/>
            <person name="Geller-Mcgrath D.E."/>
            <person name="Sieber C.M.K."/>
            <person name="Emerson J.B."/>
            <person name="Anantharaman K."/>
            <person name="Thomas B.C."/>
            <person name="Malmstrom R."/>
            <person name="Stieglmeier M."/>
            <person name="Klingl A."/>
            <person name="Woyke T."/>
            <person name="Ryan C.M."/>
            <person name="Banfield J.F."/>
        </authorList>
    </citation>
    <scope>NUCLEOTIDE SEQUENCE [LARGE SCALE GENOMIC DNA]</scope>
</reference>
<dbReference type="PROSITE" id="PS52035">
    <property type="entry name" value="PEPTIDASE_M14"/>
    <property type="match status" value="1"/>
</dbReference>
<dbReference type="Pfam" id="PF00246">
    <property type="entry name" value="Peptidase_M14"/>
    <property type="match status" value="1"/>
</dbReference>
<dbReference type="GO" id="GO:0006508">
    <property type="term" value="P:proteolysis"/>
    <property type="evidence" value="ECO:0007669"/>
    <property type="project" value="InterPro"/>
</dbReference>
<comment type="caution">
    <text evidence="6">The sequence shown here is derived from an EMBL/GenBank/DDBJ whole genome shotgun (WGS) entry which is preliminary data.</text>
</comment>